<dbReference type="InterPro" id="IPR000742">
    <property type="entry name" value="EGF"/>
</dbReference>
<keyword evidence="4" id="KW-1185">Reference proteome</keyword>
<dbReference type="Proteomes" id="UP001233172">
    <property type="component" value="Unassembled WGS sequence"/>
</dbReference>
<gene>
    <name evidence="3" type="ORF">Bpfe_016655</name>
</gene>
<comment type="caution">
    <text evidence="3">The sequence shown here is derived from an EMBL/GenBank/DDBJ whole genome shotgun (WGS) entry which is preliminary data.</text>
</comment>
<feature type="signal peptide" evidence="1">
    <location>
        <begin position="1"/>
        <end position="20"/>
    </location>
</feature>
<protein>
    <submittedName>
        <fullName evidence="3">Capsule gland specific secretory protein</fullName>
    </submittedName>
</protein>
<keyword evidence="1" id="KW-0732">Signal</keyword>
<dbReference type="AlphaFoldDB" id="A0AAD8BGD4"/>
<accession>A0AAD8BGD4</accession>
<reference evidence="3" key="1">
    <citation type="journal article" date="2023" name="PLoS Negl. Trop. Dis.">
        <title>A genome sequence for Biomphalaria pfeifferi, the major vector snail for the human-infecting parasite Schistosoma mansoni.</title>
        <authorList>
            <person name="Bu L."/>
            <person name="Lu L."/>
            <person name="Laidemitt M.R."/>
            <person name="Zhang S.M."/>
            <person name="Mutuku M."/>
            <person name="Mkoji G."/>
            <person name="Steinauer M."/>
            <person name="Loker E.S."/>
        </authorList>
    </citation>
    <scope>NUCLEOTIDE SEQUENCE</scope>
    <source>
        <strain evidence="3">KasaAsao</strain>
    </source>
</reference>
<proteinExistence type="predicted"/>
<feature type="domain" description="EGF-like" evidence="2">
    <location>
        <begin position="53"/>
        <end position="67"/>
    </location>
</feature>
<evidence type="ECO:0000313" key="4">
    <source>
        <dbReference type="Proteomes" id="UP001233172"/>
    </source>
</evidence>
<evidence type="ECO:0000313" key="3">
    <source>
        <dbReference type="EMBL" id="KAK0053911.1"/>
    </source>
</evidence>
<reference evidence="3" key="2">
    <citation type="submission" date="2023-04" db="EMBL/GenBank/DDBJ databases">
        <authorList>
            <person name="Bu L."/>
            <person name="Lu L."/>
            <person name="Laidemitt M.R."/>
            <person name="Zhang S.M."/>
            <person name="Mutuku M."/>
            <person name="Mkoji G."/>
            <person name="Steinauer M."/>
            <person name="Loker E.S."/>
        </authorList>
    </citation>
    <scope>NUCLEOTIDE SEQUENCE</scope>
    <source>
        <strain evidence="3">KasaAsao</strain>
        <tissue evidence="3">Whole Snail</tissue>
    </source>
</reference>
<organism evidence="3 4">
    <name type="scientific">Biomphalaria pfeifferi</name>
    <name type="common">Bloodfluke planorb</name>
    <name type="synonym">Freshwater snail</name>
    <dbReference type="NCBI Taxonomy" id="112525"/>
    <lineage>
        <taxon>Eukaryota</taxon>
        <taxon>Metazoa</taxon>
        <taxon>Spiralia</taxon>
        <taxon>Lophotrochozoa</taxon>
        <taxon>Mollusca</taxon>
        <taxon>Gastropoda</taxon>
        <taxon>Heterobranchia</taxon>
        <taxon>Euthyneura</taxon>
        <taxon>Panpulmonata</taxon>
        <taxon>Hygrophila</taxon>
        <taxon>Lymnaeoidea</taxon>
        <taxon>Planorbidae</taxon>
        <taxon>Biomphalaria</taxon>
    </lineage>
</organism>
<sequence length="384" mass="43587">MAGVVRLSLYFLLLIYIVTAQRETTTKGNSGPACGKTRRCLKEATCDRRKRLCMCPKGYKGNGNMGCVKEENLAIFLQGDPNLNNLYSELLPLQTPCPYRLVKYTTPDSNRVEVYAQNDLYFGGKYYAKSVEVRFFIKRQEAFQTYSILIEGLAENGVYKFQEWRKSENDVFWKTPVDDIETVGSFKIVTSYDTVNNQAHIDAADGFGLKVLFRPAEVTTEYQSQIPGIVVDISDSIKLQIHFSENELSSTPEGPSVVETAAKNKVSLINWVIYTTMNNIKRIEPEGSTCDKMYNDFKHECNSRITRLASVKACSALYTDEPFLKCLATNKISTLSLARLYRECQTALCTNRYMKCIHIETKIRDEFNCPVPKGLSYCSSFFSN</sequence>
<evidence type="ECO:0000256" key="1">
    <source>
        <dbReference type="SAM" id="SignalP"/>
    </source>
</evidence>
<dbReference type="PROSITE" id="PS01186">
    <property type="entry name" value="EGF_2"/>
    <property type="match status" value="1"/>
</dbReference>
<evidence type="ECO:0000259" key="2">
    <source>
        <dbReference type="PROSITE" id="PS01186"/>
    </source>
</evidence>
<feature type="chain" id="PRO_5042250529" evidence="1">
    <location>
        <begin position="21"/>
        <end position="384"/>
    </location>
</feature>
<dbReference type="EMBL" id="JASAOG010000082">
    <property type="protein sequence ID" value="KAK0053911.1"/>
    <property type="molecule type" value="Genomic_DNA"/>
</dbReference>
<name>A0AAD8BGD4_BIOPF</name>